<keyword evidence="5 16" id="KW-0963">Cytoplasm</keyword>
<comment type="cofactor">
    <cofactor evidence="16">
        <name>Zn(2+)</name>
        <dbReference type="ChEBI" id="CHEBI:29105"/>
    </cofactor>
    <text evidence="16">Binds 1 zinc ion per subunit.</text>
</comment>
<dbReference type="Proteomes" id="UP001597544">
    <property type="component" value="Unassembled WGS sequence"/>
</dbReference>
<accession>A0ABW5IJU9</accession>
<dbReference type="PROSITE" id="PS50886">
    <property type="entry name" value="TRBD"/>
    <property type="match status" value="1"/>
</dbReference>
<keyword evidence="19" id="KW-1185">Reference proteome</keyword>
<dbReference type="EC" id="6.1.1.10" evidence="16"/>
<feature type="short sequence motif" description="'KMSKS' region" evidence="16">
    <location>
        <begin position="332"/>
        <end position="336"/>
    </location>
</feature>
<dbReference type="Gene3D" id="2.40.50.140">
    <property type="entry name" value="Nucleic acid-binding proteins"/>
    <property type="match status" value="1"/>
</dbReference>
<protein>
    <recommendedName>
        <fullName evidence="16">Methionine--tRNA ligase</fullName>
        <ecNumber evidence="16">6.1.1.10</ecNumber>
    </recommendedName>
    <alternativeName>
        <fullName evidence="16">Methionyl-tRNA synthetase</fullName>
        <shortName evidence="16">MetRS</shortName>
    </alternativeName>
</protein>
<evidence type="ECO:0000256" key="10">
    <source>
        <dbReference type="ARBA" id="ARBA00022833"/>
    </source>
</evidence>
<keyword evidence="12 16" id="KW-0694">RNA-binding</keyword>
<dbReference type="SUPFAM" id="SSF50249">
    <property type="entry name" value="Nucleic acid-binding proteins"/>
    <property type="match status" value="1"/>
</dbReference>
<dbReference type="CDD" id="cd07957">
    <property type="entry name" value="Anticodon_Ia_Met"/>
    <property type="match status" value="1"/>
</dbReference>
<dbReference type="InterPro" id="IPR001412">
    <property type="entry name" value="aa-tRNA-synth_I_CS"/>
</dbReference>
<dbReference type="NCBIfam" id="TIGR00399">
    <property type="entry name" value="metG_C_term"/>
    <property type="match status" value="1"/>
</dbReference>
<dbReference type="InterPro" id="IPR012340">
    <property type="entry name" value="NA-bd_OB-fold"/>
</dbReference>
<dbReference type="InterPro" id="IPR015413">
    <property type="entry name" value="Methionyl/Leucyl_tRNA_Synth"/>
</dbReference>
<feature type="binding site" evidence="16">
    <location>
        <position position="335"/>
    </location>
    <ligand>
        <name>ATP</name>
        <dbReference type="ChEBI" id="CHEBI:30616"/>
    </ligand>
</feature>
<dbReference type="Gene3D" id="1.10.730.10">
    <property type="entry name" value="Isoleucyl-tRNA Synthetase, Domain 1"/>
    <property type="match status" value="1"/>
</dbReference>
<evidence type="ECO:0000256" key="12">
    <source>
        <dbReference type="ARBA" id="ARBA00022884"/>
    </source>
</evidence>
<dbReference type="Pfam" id="PF01588">
    <property type="entry name" value="tRNA_bind"/>
    <property type="match status" value="1"/>
</dbReference>
<dbReference type="SUPFAM" id="SSF47323">
    <property type="entry name" value="Anticodon-binding domain of a subclass of class I aminoacyl-tRNA synthetases"/>
    <property type="match status" value="1"/>
</dbReference>
<evidence type="ECO:0000313" key="18">
    <source>
        <dbReference type="EMBL" id="MFD2513673.1"/>
    </source>
</evidence>
<dbReference type="Pfam" id="PF19303">
    <property type="entry name" value="Anticodon_3"/>
    <property type="match status" value="1"/>
</dbReference>
<evidence type="ECO:0000256" key="14">
    <source>
        <dbReference type="ARBA" id="ARBA00023146"/>
    </source>
</evidence>
<feature type="short sequence motif" description="'HIGH' region" evidence="16">
    <location>
        <begin position="15"/>
        <end position="25"/>
    </location>
</feature>
<feature type="binding site" evidence="16">
    <location>
        <position position="150"/>
    </location>
    <ligand>
        <name>Zn(2+)</name>
        <dbReference type="ChEBI" id="CHEBI:29105"/>
    </ligand>
</feature>
<keyword evidence="11 16" id="KW-0067">ATP-binding</keyword>
<gene>
    <name evidence="16 18" type="primary">metG</name>
    <name evidence="18" type="ORF">ACFSRY_07330</name>
</gene>
<evidence type="ECO:0000256" key="7">
    <source>
        <dbReference type="ARBA" id="ARBA00022598"/>
    </source>
</evidence>
<dbReference type="InterPro" id="IPR014758">
    <property type="entry name" value="Met-tRNA_synth"/>
</dbReference>
<dbReference type="GO" id="GO:0004825">
    <property type="term" value="F:methionine-tRNA ligase activity"/>
    <property type="evidence" value="ECO:0007669"/>
    <property type="project" value="UniProtKB-EC"/>
</dbReference>
<evidence type="ECO:0000256" key="5">
    <source>
        <dbReference type="ARBA" id="ARBA00022490"/>
    </source>
</evidence>
<dbReference type="PANTHER" id="PTHR45765:SF1">
    <property type="entry name" value="METHIONINE--TRNA LIGASE, CYTOPLASMIC"/>
    <property type="match status" value="1"/>
</dbReference>
<dbReference type="Pfam" id="PF09334">
    <property type="entry name" value="tRNA-synt_1g"/>
    <property type="match status" value="1"/>
</dbReference>
<dbReference type="Gene3D" id="3.40.50.620">
    <property type="entry name" value="HUPs"/>
    <property type="match status" value="1"/>
</dbReference>
<evidence type="ECO:0000256" key="11">
    <source>
        <dbReference type="ARBA" id="ARBA00022840"/>
    </source>
</evidence>
<evidence type="ECO:0000256" key="2">
    <source>
        <dbReference type="ARBA" id="ARBA00004496"/>
    </source>
</evidence>
<dbReference type="PANTHER" id="PTHR45765">
    <property type="entry name" value="METHIONINE--TRNA LIGASE"/>
    <property type="match status" value="1"/>
</dbReference>
<comment type="catalytic activity">
    <reaction evidence="15 16">
        <text>tRNA(Met) + L-methionine + ATP = L-methionyl-tRNA(Met) + AMP + diphosphate</text>
        <dbReference type="Rhea" id="RHEA:13481"/>
        <dbReference type="Rhea" id="RHEA-COMP:9667"/>
        <dbReference type="Rhea" id="RHEA-COMP:9698"/>
        <dbReference type="ChEBI" id="CHEBI:30616"/>
        <dbReference type="ChEBI" id="CHEBI:33019"/>
        <dbReference type="ChEBI" id="CHEBI:57844"/>
        <dbReference type="ChEBI" id="CHEBI:78442"/>
        <dbReference type="ChEBI" id="CHEBI:78530"/>
        <dbReference type="ChEBI" id="CHEBI:456215"/>
        <dbReference type="EC" id="6.1.1.10"/>
    </reaction>
</comment>
<dbReference type="SUPFAM" id="SSF52374">
    <property type="entry name" value="Nucleotidylyl transferase"/>
    <property type="match status" value="1"/>
</dbReference>
<dbReference type="EMBL" id="JBHULU010000010">
    <property type="protein sequence ID" value="MFD2513673.1"/>
    <property type="molecule type" value="Genomic_DNA"/>
</dbReference>
<organism evidence="18 19">
    <name type="scientific">Pontibacter locisalis</name>
    <dbReference type="NCBI Taxonomy" id="1719035"/>
    <lineage>
        <taxon>Bacteria</taxon>
        <taxon>Pseudomonadati</taxon>
        <taxon>Bacteroidota</taxon>
        <taxon>Cytophagia</taxon>
        <taxon>Cytophagales</taxon>
        <taxon>Hymenobacteraceae</taxon>
        <taxon>Pontibacter</taxon>
    </lineage>
</organism>
<comment type="subcellular location">
    <subcellularLocation>
        <location evidence="2 16">Cytoplasm</location>
    </subcellularLocation>
</comment>
<evidence type="ECO:0000259" key="17">
    <source>
        <dbReference type="PROSITE" id="PS50886"/>
    </source>
</evidence>
<dbReference type="InterPro" id="IPR023458">
    <property type="entry name" value="Met-tRNA_ligase_1"/>
</dbReference>
<proteinExistence type="inferred from homology"/>
<feature type="binding site" evidence="16">
    <location>
        <position position="163"/>
    </location>
    <ligand>
        <name>Zn(2+)</name>
        <dbReference type="ChEBI" id="CHEBI:29105"/>
    </ligand>
</feature>
<keyword evidence="10 16" id="KW-0862">Zinc</keyword>
<evidence type="ECO:0000256" key="13">
    <source>
        <dbReference type="ARBA" id="ARBA00022917"/>
    </source>
</evidence>
<keyword evidence="9 16" id="KW-0547">Nucleotide-binding</keyword>
<evidence type="ECO:0000256" key="16">
    <source>
        <dbReference type="HAMAP-Rule" id="MF_00098"/>
    </source>
</evidence>
<dbReference type="RefSeq" id="WP_377504688.1">
    <property type="nucleotide sequence ID" value="NZ_JBHULU010000010.1"/>
</dbReference>
<keyword evidence="14 16" id="KW-0030">Aminoacyl-tRNA synthetase</keyword>
<comment type="caution">
    <text evidence="18">The sequence shown here is derived from an EMBL/GenBank/DDBJ whole genome shotgun (WGS) entry which is preliminary data.</text>
</comment>
<comment type="similarity">
    <text evidence="3 16">Belongs to the class-I aminoacyl-tRNA synthetase family. MetG type 1 subfamily.</text>
</comment>
<name>A0ABW5IJU9_9BACT</name>
<dbReference type="InterPro" id="IPR004495">
    <property type="entry name" value="Met-tRNA-synth_bsu_C"/>
</dbReference>
<dbReference type="NCBIfam" id="NF001100">
    <property type="entry name" value="PRK00133.1"/>
    <property type="match status" value="1"/>
</dbReference>
<evidence type="ECO:0000256" key="3">
    <source>
        <dbReference type="ARBA" id="ARBA00008258"/>
    </source>
</evidence>
<dbReference type="InterPro" id="IPR029038">
    <property type="entry name" value="MetRS_Zn"/>
</dbReference>
<keyword evidence="13 16" id="KW-0648">Protein biosynthesis</keyword>
<dbReference type="NCBIfam" id="TIGR00398">
    <property type="entry name" value="metG"/>
    <property type="match status" value="1"/>
</dbReference>
<dbReference type="PRINTS" id="PR01041">
    <property type="entry name" value="TRNASYNTHMET"/>
</dbReference>
<feature type="binding site" evidence="16">
    <location>
        <position position="160"/>
    </location>
    <ligand>
        <name>Zn(2+)</name>
        <dbReference type="ChEBI" id="CHEBI:29105"/>
    </ligand>
</feature>
<evidence type="ECO:0000256" key="8">
    <source>
        <dbReference type="ARBA" id="ARBA00022723"/>
    </source>
</evidence>
<evidence type="ECO:0000256" key="1">
    <source>
        <dbReference type="ARBA" id="ARBA00003314"/>
    </source>
</evidence>
<dbReference type="InterPro" id="IPR002547">
    <property type="entry name" value="tRNA-bd_dom"/>
</dbReference>
<evidence type="ECO:0000313" key="19">
    <source>
        <dbReference type="Proteomes" id="UP001597544"/>
    </source>
</evidence>
<reference evidence="19" key="1">
    <citation type="journal article" date="2019" name="Int. J. Syst. Evol. Microbiol.">
        <title>The Global Catalogue of Microorganisms (GCM) 10K type strain sequencing project: providing services to taxonomists for standard genome sequencing and annotation.</title>
        <authorList>
            <consortium name="The Broad Institute Genomics Platform"/>
            <consortium name="The Broad Institute Genome Sequencing Center for Infectious Disease"/>
            <person name="Wu L."/>
            <person name="Ma J."/>
        </authorList>
    </citation>
    <scope>NUCLEOTIDE SEQUENCE [LARGE SCALE GENOMIC DNA]</scope>
    <source>
        <strain evidence="19">KCTC 42498</strain>
    </source>
</reference>
<dbReference type="InterPro" id="IPR033911">
    <property type="entry name" value="MetRS_core"/>
</dbReference>
<keyword evidence="7 16" id="KW-0436">Ligase</keyword>
<dbReference type="InterPro" id="IPR014729">
    <property type="entry name" value="Rossmann-like_a/b/a_fold"/>
</dbReference>
<sequence>MTNTPKRYTVTAALPYANGPVHIGHLAGVYLPADIYVRYLRLQGRDVKFICGSDEHGVPITIRAKKEGITPQQAVDKYHELIRKSFQDFDVSFDVYDRTSSAIHHETASDFFRKLYTEGKFVEQTTQQYFDEKAQQFLADRYIIGTCPKCGNDSAYGDQCESCGTSLNATDLINPKSTLSGEPPVLRETKHWYLPLNEYEPWLREWIVEGHKGDWKPNVYGQCKSWIDQGLQPRAVTRDLDWGVPVPVEGAEGKVLYVWFDAPIGYISATKALTPDWEKYWKDEETKLVHFIGKDNIVFHCIIFPSMLKAHGDYILPDNVPANEFLNLEGDKISTSRNWAVWLHEYLQDFEGKSDVLRYVLCANAPETKDNDFTWKDYQARNNNELLAILGNFINRAVVLTQKYYDGVVPATNNLHDYDKEVLEVLKGMPMVIATYIERYRFRDALSELMNLARLGNKYLADTEPWKLIKTDTERVKTIMNIALQISGSLAILMEPFLPVSAGKLRTMLNMNPAMWADTGSAEMLPAGHVIGKPELLFEKVEDADVEAQVQKLLDTKKANELANAVAEPAKENITFEEFSKIDIRIGTILEAEKVAKTKKLLKLKIDTGIDQRTVVSGIAEFFMPEDIIGQQVSILVNLAPREIKGITSQGMILMAENADGSLAFVQPSKQIVNGGGVS</sequence>
<keyword evidence="6 16" id="KW-0820">tRNA-binding</keyword>
<dbReference type="InterPro" id="IPR041872">
    <property type="entry name" value="Anticodon_Met"/>
</dbReference>
<feature type="binding site" evidence="16">
    <location>
        <position position="147"/>
    </location>
    <ligand>
        <name>Zn(2+)</name>
        <dbReference type="ChEBI" id="CHEBI:29105"/>
    </ligand>
</feature>
<evidence type="ECO:0000256" key="15">
    <source>
        <dbReference type="ARBA" id="ARBA00047364"/>
    </source>
</evidence>
<dbReference type="SUPFAM" id="SSF57770">
    <property type="entry name" value="Methionyl-tRNA synthetase (MetRS), Zn-domain"/>
    <property type="match status" value="1"/>
</dbReference>
<dbReference type="Gene3D" id="2.20.28.20">
    <property type="entry name" value="Methionyl-tRNA synthetase, Zn-domain"/>
    <property type="match status" value="1"/>
</dbReference>
<dbReference type="CDD" id="cd00814">
    <property type="entry name" value="MetRS_core"/>
    <property type="match status" value="1"/>
</dbReference>
<feature type="domain" description="TRNA-binding" evidence="17">
    <location>
        <begin position="578"/>
        <end position="679"/>
    </location>
</feature>
<dbReference type="HAMAP" id="MF_00098">
    <property type="entry name" value="Met_tRNA_synth_type1"/>
    <property type="match status" value="1"/>
</dbReference>
<evidence type="ECO:0000256" key="4">
    <source>
        <dbReference type="ARBA" id="ARBA00011738"/>
    </source>
</evidence>
<dbReference type="PROSITE" id="PS00178">
    <property type="entry name" value="AA_TRNA_LIGASE_I"/>
    <property type="match status" value="1"/>
</dbReference>
<comment type="function">
    <text evidence="1 16">Is required not only for elongation of protein synthesis but also for the initiation of all mRNA translation through initiator tRNA(fMet) aminoacylation.</text>
</comment>
<keyword evidence="8 16" id="KW-0479">Metal-binding</keyword>
<evidence type="ECO:0000256" key="9">
    <source>
        <dbReference type="ARBA" id="ARBA00022741"/>
    </source>
</evidence>
<dbReference type="InterPro" id="IPR009080">
    <property type="entry name" value="tRNAsynth_Ia_anticodon-bd"/>
</dbReference>
<evidence type="ECO:0000256" key="6">
    <source>
        <dbReference type="ARBA" id="ARBA00022555"/>
    </source>
</evidence>
<comment type="subunit">
    <text evidence="4 16">Homodimer.</text>
</comment>